<evidence type="ECO:0000313" key="3">
    <source>
        <dbReference type="Proteomes" id="UP000268684"/>
    </source>
</evidence>
<dbReference type="AlphaFoldDB" id="A0AAJ5N9X7"/>
<feature type="region of interest" description="Disordered" evidence="1">
    <location>
        <begin position="150"/>
        <end position="170"/>
    </location>
</feature>
<sequence length="224" mass="25788">MSNDATARAWQLNDVSVYLTAANASNDAPHDGPDSKACLDVLQPLLGRHAPAPGVASHSQGGHLEERPAARRQLRLTFARINQRQHLVGLLQRVRSVRTKLRAPVRRLPRSAERGRLRRVRLMSLWRTPYVRRRRRTGMRRSIVDVCQTLPGDARNDSRPRPEHDAPVSAGRALRARRFEYRVHGAIDRCRCGRHKLRVSGRRARLLRQYRLFAHRGNLRVLRR</sequence>
<dbReference type="Proteomes" id="UP000268684">
    <property type="component" value="Chromosome I"/>
</dbReference>
<feature type="compositionally biased region" description="Basic and acidic residues" evidence="1">
    <location>
        <begin position="154"/>
        <end position="166"/>
    </location>
</feature>
<accession>A0AAJ5N9X7</accession>
<reference evidence="2 3" key="1">
    <citation type="submission" date="2017-11" db="EMBL/GenBank/DDBJ databases">
        <authorList>
            <person name="Seth-Smith MB H."/>
        </authorList>
    </citation>
    <scope>NUCLEOTIDE SEQUENCE [LARGE SCALE GENOMIC DNA]</scope>
    <source>
        <strain evidence="2">E</strain>
    </source>
</reference>
<keyword evidence="3" id="KW-1185">Reference proteome</keyword>
<name>A0AAJ5N9X7_9BURK</name>
<evidence type="ECO:0000313" key="2">
    <source>
        <dbReference type="EMBL" id="VBB12049.1"/>
    </source>
</evidence>
<organism evidence="2 3">
    <name type="scientific">Burkholderia stabilis</name>
    <dbReference type="NCBI Taxonomy" id="95485"/>
    <lineage>
        <taxon>Bacteria</taxon>
        <taxon>Pseudomonadati</taxon>
        <taxon>Pseudomonadota</taxon>
        <taxon>Betaproteobacteria</taxon>
        <taxon>Burkholderiales</taxon>
        <taxon>Burkholderiaceae</taxon>
        <taxon>Burkholderia</taxon>
        <taxon>Burkholderia cepacia complex</taxon>
    </lineage>
</organism>
<proteinExistence type="predicted"/>
<dbReference type="EMBL" id="LR025742">
    <property type="protein sequence ID" value="VBB12049.1"/>
    <property type="molecule type" value="Genomic_DNA"/>
</dbReference>
<evidence type="ECO:0000256" key="1">
    <source>
        <dbReference type="SAM" id="MobiDB-lite"/>
    </source>
</evidence>
<gene>
    <name evidence="2" type="ORF">BSTAB16_2201</name>
</gene>
<protein>
    <submittedName>
        <fullName evidence="2">Uncharacterized protein</fullName>
    </submittedName>
</protein>